<dbReference type="Proteomes" id="UP000657918">
    <property type="component" value="Chromosome 8"/>
</dbReference>
<proteinExistence type="predicted"/>
<dbReference type="AlphaFoldDB" id="A0A835JZ16"/>
<name>A0A835JZ16_9ROSI</name>
<reference evidence="1 2" key="1">
    <citation type="submission" date="2020-10" db="EMBL/GenBank/DDBJ databases">
        <title>Plant Genome Project.</title>
        <authorList>
            <person name="Zhang R.-G."/>
        </authorList>
    </citation>
    <scope>NUCLEOTIDE SEQUENCE [LARGE SCALE GENOMIC DNA]</scope>
    <source>
        <strain evidence="1">FAFU-HL-1</strain>
        <tissue evidence="1">Leaf</tissue>
    </source>
</reference>
<gene>
    <name evidence="1" type="ORF">SADUNF_Sadunf08G0014200</name>
</gene>
<evidence type="ECO:0000313" key="1">
    <source>
        <dbReference type="EMBL" id="KAF9676555.1"/>
    </source>
</evidence>
<dbReference type="OrthoDB" id="1482786at2759"/>
<evidence type="ECO:0000313" key="2">
    <source>
        <dbReference type="Proteomes" id="UP000657918"/>
    </source>
</evidence>
<dbReference type="EMBL" id="JADGMS010000008">
    <property type="protein sequence ID" value="KAF9676555.1"/>
    <property type="molecule type" value="Genomic_DNA"/>
</dbReference>
<protein>
    <submittedName>
        <fullName evidence="1">Uncharacterized protein</fullName>
    </submittedName>
</protein>
<accession>A0A835JZ16</accession>
<keyword evidence="2" id="KW-1185">Reference proteome</keyword>
<comment type="caution">
    <text evidence="1">The sequence shown here is derived from an EMBL/GenBank/DDBJ whole genome shotgun (WGS) entry which is preliminary data.</text>
</comment>
<sequence length="103" mass="12010">MLSKDKRILDEMKYVKLHKCRLNQDELLFPTSESGDGMGTICDKEGAHKIHKVTTKFVEAMHGFIVAWEQWQKRQRPYNGISSWSRIFSKEDMGIIPLCHSKN</sequence>
<organism evidence="1 2">
    <name type="scientific">Salix dunnii</name>
    <dbReference type="NCBI Taxonomy" id="1413687"/>
    <lineage>
        <taxon>Eukaryota</taxon>
        <taxon>Viridiplantae</taxon>
        <taxon>Streptophyta</taxon>
        <taxon>Embryophyta</taxon>
        <taxon>Tracheophyta</taxon>
        <taxon>Spermatophyta</taxon>
        <taxon>Magnoliopsida</taxon>
        <taxon>eudicotyledons</taxon>
        <taxon>Gunneridae</taxon>
        <taxon>Pentapetalae</taxon>
        <taxon>rosids</taxon>
        <taxon>fabids</taxon>
        <taxon>Malpighiales</taxon>
        <taxon>Salicaceae</taxon>
        <taxon>Saliceae</taxon>
        <taxon>Salix</taxon>
    </lineage>
</organism>